<dbReference type="InterPro" id="IPR041685">
    <property type="entry name" value="AAA_GajA/Old/RecF-like"/>
</dbReference>
<name>X1FIH5_9ZZZZ</name>
<dbReference type="Pfam" id="PF13175">
    <property type="entry name" value="AAA_15"/>
    <property type="match status" value="1"/>
</dbReference>
<sequence>MITSIYLRNFKAFGSELQEIKCKPLTLIFGENSSGKSTILKALIALKQTIEDYDTNNVLSYQGRLVDIGPFKEFVFGHDVRKKVEIGVKWIADSFSIREDPFDFFEEFDEKIPITKSNYCTKLQYIGRTVSKKNLVLLDRAEWSCDFLEDYGDKPIRFISRLRSS</sequence>
<evidence type="ECO:0000313" key="2">
    <source>
        <dbReference type="EMBL" id="GAH20568.1"/>
    </source>
</evidence>
<accession>X1FIH5</accession>
<reference evidence="2" key="1">
    <citation type="journal article" date="2014" name="Front. Microbiol.">
        <title>High frequency of phylogenetically diverse reductive dehalogenase-homologous genes in deep subseafloor sedimentary metagenomes.</title>
        <authorList>
            <person name="Kawai M."/>
            <person name="Futagami T."/>
            <person name="Toyoda A."/>
            <person name="Takaki Y."/>
            <person name="Nishi S."/>
            <person name="Hori S."/>
            <person name="Arai W."/>
            <person name="Tsubouchi T."/>
            <person name="Morono Y."/>
            <person name="Uchiyama I."/>
            <person name="Ito T."/>
            <person name="Fujiyama A."/>
            <person name="Inagaki F."/>
            <person name="Takami H."/>
        </authorList>
    </citation>
    <scope>NUCLEOTIDE SEQUENCE</scope>
    <source>
        <strain evidence="2">Expedition CK06-06</strain>
    </source>
</reference>
<evidence type="ECO:0000259" key="1">
    <source>
        <dbReference type="Pfam" id="PF13175"/>
    </source>
</evidence>
<protein>
    <recommendedName>
        <fullName evidence="1">Endonuclease GajA/Old nuclease/RecF-like AAA domain-containing protein</fullName>
    </recommendedName>
</protein>
<dbReference type="EMBL" id="BARU01000430">
    <property type="protein sequence ID" value="GAH20568.1"/>
    <property type="molecule type" value="Genomic_DNA"/>
</dbReference>
<dbReference type="Gene3D" id="3.40.50.300">
    <property type="entry name" value="P-loop containing nucleotide triphosphate hydrolases"/>
    <property type="match status" value="1"/>
</dbReference>
<proteinExistence type="predicted"/>
<feature type="domain" description="Endonuclease GajA/Old nuclease/RecF-like AAA" evidence="1">
    <location>
        <begin position="1"/>
        <end position="104"/>
    </location>
</feature>
<dbReference type="PANTHER" id="PTHR43581:SF2">
    <property type="entry name" value="EXCINUCLEASE ATPASE SUBUNIT"/>
    <property type="match status" value="1"/>
</dbReference>
<dbReference type="AlphaFoldDB" id="X1FIH5"/>
<dbReference type="PANTHER" id="PTHR43581">
    <property type="entry name" value="ATP/GTP PHOSPHATASE"/>
    <property type="match status" value="1"/>
</dbReference>
<organism evidence="2">
    <name type="scientific">marine sediment metagenome</name>
    <dbReference type="NCBI Taxonomy" id="412755"/>
    <lineage>
        <taxon>unclassified sequences</taxon>
        <taxon>metagenomes</taxon>
        <taxon>ecological metagenomes</taxon>
    </lineage>
</organism>
<dbReference type="InterPro" id="IPR051396">
    <property type="entry name" value="Bact_Antivir_Def_Nuclease"/>
</dbReference>
<dbReference type="SUPFAM" id="SSF52540">
    <property type="entry name" value="P-loop containing nucleoside triphosphate hydrolases"/>
    <property type="match status" value="1"/>
</dbReference>
<gene>
    <name evidence="2" type="ORF">S03H2_01462</name>
</gene>
<feature type="non-terminal residue" evidence="2">
    <location>
        <position position="165"/>
    </location>
</feature>
<dbReference type="InterPro" id="IPR027417">
    <property type="entry name" value="P-loop_NTPase"/>
</dbReference>
<comment type="caution">
    <text evidence="2">The sequence shown here is derived from an EMBL/GenBank/DDBJ whole genome shotgun (WGS) entry which is preliminary data.</text>
</comment>